<gene>
    <name evidence="3" type="ORF">DMC30DRAFT_414738</name>
</gene>
<evidence type="ECO:0000259" key="2">
    <source>
        <dbReference type="PROSITE" id="PS50181"/>
    </source>
</evidence>
<evidence type="ECO:0000256" key="1">
    <source>
        <dbReference type="SAM" id="MobiDB-lite"/>
    </source>
</evidence>
<name>A0A5C5G1A0_9BASI</name>
<sequence length="803" mass="90339">MSARSHPARKSAASRLSYAEQPTSSSSEDEEALSDSGREGGAGATKGKRKALRKPAEGKAQAVEEGDVSEGDEEARPPNKARRGPARRIQPKNKRKGKLEALKRLPVEMLTEIFWHLNPCDLLALSMVSKQYRALLTAKSLGRLWKAARDRLDLPAATAGGFTEWQYTQLVFDKHCQGCGVNNVRRADFGIRKRLCKTCRNSKILRLKWKRHHLPNIHPLAKNCVLRPLHSPGDLRWLSNAEYALAEDLQAWSDQLWELEAESDDSSDDIGADEEDGAATQTPVSGGRPARPRRSAAAPSYKEDTSDDDDNRGRREPSRRVKAFVAARQPFLKQIKEEGEAMFYGAAGLREKLHSAHQANPVSFETRMRQMDRADEIAEKVIELDPAYGDCVYTSSFTSHKLVMSDEALTDEEWDRIKPAILKLLARIKKKQDRDALNTRLQNRQRNLRPRYDKLKRALPASARPFVPLFINFLLLPSIKELWSELTVELNDGTWYNQLDAVKEELDQFRLDLALHARELIIAARRDPDDPDEHPTQSGPENEDEAGTPDVSHDFFARATSFVCCTFTSCHKHSTAGDDRISGVVGPLPLVLAHQHARHNQADCLSTTRLCADGPQFRIELPLEVVRAVDALIDLAKLDPATATRDDLVRFDRLVTMYEWTNTLSWKRHAAHWPWTDQAWEDLLYTVKTEADRARKARPPYSLDPPVIECHLRDPSDWARLPLPTVSPSPVQPSKKKQARAPFRFRHSDGGEDSDDDDSDSDEVGPGSRVKVEGSDGASEQESEDDDGVVFRRRVVPDSQEDA</sequence>
<feature type="region of interest" description="Disordered" evidence="1">
    <location>
        <begin position="721"/>
        <end position="803"/>
    </location>
</feature>
<evidence type="ECO:0000313" key="3">
    <source>
        <dbReference type="EMBL" id="TNY22863.1"/>
    </source>
</evidence>
<dbReference type="CDD" id="cd09917">
    <property type="entry name" value="F-box_SF"/>
    <property type="match status" value="1"/>
</dbReference>
<dbReference type="Pfam" id="PF00646">
    <property type="entry name" value="F-box"/>
    <property type="match status" value="1"/>
</dbReference>
<feature type="region of interest" description="Disordered" evidence="1">
    <location>
        <begin position="524"/>
        <end position="550"/>
    </location>
</feature>
<dbReference type="InterPro" id="IPR001810">
    <property type="entry name" value="F-box_dom"/>
</dbReference>
<dbReference type="SMART" id="SM00256">
    <property type="entry name" value="FBOX"/>
    <property type="match status" value="1"/>
</dbReference>
<feature type="compositionally biased region" description="Basic residues" evidence="1">
    <location>
        <begin position="79"/>
        <end position="97"/>
    </location>
</feature>
<feature type="compositionally biased region" description="Acidic residues" evidence="1">
    <location>
        <begin position="64"/>
        <end position="73"/>
    </location>
</feature>
<dbReference type="EMBL" id="SOZI01000019">
    <property type="protein sequence ID" value="TNY22863.1"/>
    <property type="molecule type" value="Genomic_DNA"/>
</dbReference>
<keyword evidence="4" id="KW-1185">Reference proteome</keyword>
<feature type="region of interest" description="Disordered" evidence="1">
    <location>
        <begin position="1"/>
        <end position="97"/>
    </location>
</feature>
<evidence type="ECO:0000313" key="4">
    <source>
        <dbReference type="Proteomes" id="UP000311382"/>
    </source>
</evidence>
<feature type="region of interest" description="Disordered" evidence="1">
    <location>
        <begin position="263"/>
        <end position="320"/>
    </location>
</feature>
<comment type="caution">
    <text evidence="3">The sequence shown here is derived from an EMBL/GenBank/DDBJ whole genome shotgun (WGS) entry which is preliminary data.</text>
</comment>
<feature type="domain" description="F-box" evidence="2">
    <location>
        <begin position="99"/>
        <end position="148"/>
    </location>
</feature>
<proteinExistence type="predicted"/>
<feature type="compositionally biased region" description="Basic residues" evidence="1">
    <location>
        <begin position="734"/>
        <end position="745"/>
    </location>
</feature>
<dbReference type="OrthoDB" id="2526341at2759"/>
<dbReference type="SUPFAM" id="SSF81383">
    <property type="entry name" value="F-box domain"/>
    <property type="match status" value="1"/>
</dbReference>
<protein>
    <recommendedName>
        <fullName evidence="2">F-box domain-containing protein</fullName>
    </recommendedName>
</protein>
<dbReference type="AlphaFoldDB" id="A0A5C5G1A0"/>
<feature type="compositionally biased region" description="Acidic residues" evidence="1">
    <location>
        <begin position="263"/>
        <end position="277"/>
    </location>
</feature>
<dbReference type="PROSITE" id="PS50181">
    <property type="entry name" value="FBOX"/>
    <property type="match status" value="1"/>
</dbReference>
<organism evidence="3 4">
    <name type="scientific">Rhodotorula diobovata</name>
    <dbReference type="NCBI Taxonomy" id="5288"/>
    <lineage>
        <taxon>Eukaryota</taxon>
        <taxon>Fungi</taxon>
        <taxon>Dikarya</taxon>
        <taxon>Basidiomycota</taxon>
        <taxon>Pucciniomycotina</taxon>
        <taxon>Microbotryomycetes</taxon>
        <taxon>Sporidiobolales</taxon>
        <taxon>Sporidiobolaceae</taxon>
        <taxon>Rhodotorula</taxon>
    </lineage>
</organism>
<dbReference type="Gene3D" id="1.20.1280.50">
    <property type="match status" value="1"/>
</dbReference>
<reference evidence="3 4" key="1">
    <citation type="submission" date="2019-03" db="EMBL/GenBank/DDBJ databases">
        <title>Rhodosporidium diobovatum UCD-FST 08-225 genome sequencing, assembly, and annotation.</title>
        <authorList>
            <person name="Fakankun I.U."/>
            <person name="Fristensky B."/>
            <person name="Levin D.B."/>
        </authorList>
    </citation>
    <scope>NUCLEOTIDE SEQUENCE [LARGE SCALE GENOMIC DNA]</scope>
    <source>
        <strain evidence="3 4">UCD-FST 08-225</strain>
    </source>
</reference>
<feature type="compositionally biased region" description="Low complexity" evidence="1">
    <location>
        <begin position="285"/>
        <end position="300"/>
    </location>
</feature>
<dbReference type="InterPro" id="IPR036047">
    <property type="entry name" value="F-box-like_dom_sf"/>
</dbReference>
<feature type="compositionally biased region" description="Acidic residues" evidence="1">
    <location>
        <begin position="751"/>
        <end position="763"/>
    </location>
</feature>
<dbReference type="Proteomes" id="UP000311382">
    <property type="component" value="Unassembled WGS sequence"/>
</dbReference>
<feature type="compositionally biased region" description="Acidic residues" evidence="1">
    <location>
        <begin position="779"/>
        <end position="788"/>
    </location>
</feature>
<accession>A0A5C5G1A0</accession>